<organism evidence="2">
    <name type="scientific">Thermodesulfatator atlanticus</name>
    <dbReference type="NCBI Taxonomy" id="501497"/>
    <lineage>
        <taxon>Bacteria</taxon>
        <taxon>Pseudomonadati</taxon>
        <taxon>Thermodesulfobacteriota</taxon>
        <taxon>Thermodesulfobacteria</taxon>
        <taxon>Thermodesulfobacteriales</taxon>
        <taxon>Thermodesulfatatoraceae</taxon>
        <taxon>Thermodesulfatator</taxon>
    </lineage>
</organism>
<dbReference type="Pfam" id="PF01713">
    <property type="entry name" value="Smr"/>
    <property type="match status" value="1"/>
</dbReference>
<dbReference type="PANTHER" id="PTHR35562">
    <property type="entry name" value="DNA ENDONUCLEASE SMRA-RELATED"/>
    <property type="match status" value="1"/>
</dbReference>
<gene>
    <name evidence="2" type="ORF">ENJ96_05330</name>
</gene>
<dbReference type="PANTHER" id="PTHR35562:SF2">
    <property type="entry name" value="DNA ENDONUCLEASE SMRA-RELATED"/>
    <property type="match status" value="1"/>
</dbReference>
<dbReference type="PROSITE" id="PS50828">
    <property type="entry name" value="SMR"/>
    <property type="match status" value="1"/>
</dbReference>
<reference evidence="2" key="1">
    <citation type="journal article" date="2020" name="mSystems">
        <title>Genome- and Community-Level Interaction Insights into Carbon Utilization and Element Cycling Functions of Hydrothermarchaeota in Hydrothermal Sediment.</title>
        <authorList>
            <person name="Zhou Z."/>
            <person name="Liu Y."/>
            <person name="Xu W."/>
            <person name="Pan J."/>
            <person name="Luo Z.H."/>
            <person name="Li M."/>
        </authorList>
    </citation>
    <scope>NUCLEOTIDE SEQUENCE [LARGE SCALE GENOMIC DNA]</scope>
    <source>
        <strain evidence="2">HyVt-533</strain>
    </source>
</reference>
<dbReference type="Proteomes" id="UP000886101">
    <property type="component" value="Unassembled WGS sequence"/>
</dbReference>
<protein>
    <recommendedName>
        <fullName evidence="1">Smr domain-containing protein</fullName>
    </recommendedName>
</protein>
<accession>A0A7V5NZT1</accession>
<feature type="domain" description="Smr" evidence="1">
    <location>
        <begin position="113"/>
        <end position="196"/>
    </location>
</feature>
<proteinExistence type="predicted"/>
<sequence length="207" mass="23842">MSSKKGFNCPFKILDRIPKEELPAERPPSLSAHEVSFEEVMHGVKRLLDRDKIYWRLAALPTKPRPHSTLDLKELLRIRIRDTSEYVEELVRGFQKELFDALHAGRISVSRVLNLHRLRVAEAEEAFEVFMKESLLRGDRCVLIIHGRGRSSKGEPVLKTKVHEWLRRGPFRKHVIGFCTARQCDGGTGATYVLLSPRPIKKKGKKR</sequence>
<comment type="caution">
    <text evidence="2">The sequence shown here is derived from an EMBL/GenBank/DDBJ whole genome shotgun (WGS) entry which is preliminary data.</text>
</comment>
<dbReference type="SMART" id="SM00463">
    <property type="entry name" value="SMR"/>
    <property type="match status" value="1"/>
</dbReference>
<name>A0A7V5NZT1_9BACT</name>
<dbReference type="InterPro" id="IPR036063">
    <property type="entry name" value="Smr_dom_sf"/>
</dbReference>
<evidence type="ECO:0000313" key="2">
    <source>
        <dbReference type="EMBL" id="HHI97257.1"/>
    </source>
</evidence>
<dbReference type="AlphaFoldDB" id="A0A7V5NZT1"/>
<dbReference type="EMBL" id="DROK01000154">
    <property type="protein sequence ID" value="HHI97257.1"/>
    <property type="molecule type" value="Genomic_DNA"/>
</dbReference>
<evidence type="ECO:0000259" key="1">
    <source>
        <dbReference type="PROSITE" id="PS50828"/>
    </source>
</evidence>
<dbReference type="InterPro" id="IPR002625">
    <property type="entry name" value="Smr_dom"/>
</dbReference>
<dbReference type="SUPFAM" id="SSF160443">
    <property type="entry name" value="SMR domain-like"/>
    <property type="match status" value="1"/>
</dbReference>
<dbReference type="Gene3D" id="3.30.1370.110">
    <property type="match status" value="1"/>
</dbReference>